<gene>
    <name evidence="1" type="ORF">E3N84_00085</name>
</gene>
<dbReference type="OrthoDB" id="63962at2"/>
<dbReference type="GO" id="GO:0016020">
    <property type="term" value="C:membrane"/>
    <property type="evidence" value="ECO:0007669"/>
    <property type="project" value="TreeGrafter"/>
</dbReference>
<proteinExistence type="predicted"/>
<comment type="caution">
    <text evidence="1">The sequence shown here is derived from an EMBL/GenBank/DDBJ whole genome shotgun (WGS) entry which is preliminary data.</text>
</comment>
<dbReference type="Pfam" id="PF00561">
    <property type="entry name" value="Abhydrolase_1"/>
    <property type="match status" value="1"/>
</dbReference>
<dbReference type="InterPro" id="IPR000639">
    <property type="entry name" value="Epox_hydrolase-like"/>
</dbReference>
<dbReference type="RefSeq" id="WP_104096516.1">
    <property type="nucleotide sequence ID" value="NZ_JACHBP010000001.1"/>
</dbReference>
<protein>
    <submittedName>
        <fullName evidence="1">Alpha/beta hydrolase</fullName>
    </submittedName>
</protein>
<dbReference type="SUPFAM" id="SSF53474">
    <property type="entry name" value="alpha/beta-Hydrolases"/>
    <property type="match status" value="1"/>
</dbReference>
<dbReference type="Gene3D" id="3.40.50.1820">
    <property type="entry name" value="alpha/beta hydrolase"/>
    <property type="match status" value="1"/>
</dbReference>
<dbReference type="EMBL" id="SOFI01000001">
    <property type="protein sequence ID" value="TFB81376.1"/>
    <property type="molecule type" value="Genomic_DNA"/>
</dbReference>
<accession>A0A4R8VFP0</accession>
<keyword evidence="2" id="KW-1185">Reference proteome</keyword>
<dbReference type="InterPro" id="IPR050266">
    <property type="entry name" value="AB_hydrolase_sf"/>
</dbReference>
<keyword evidence="1" id="KW-0378">Hydrolase</keyword>
<dbReference type="PANTHER" id="PTHR43798">
    <property type="entry name" value="MONOACYLGLYCEROL LIPASE"/>
    <property type="match status" value="1"/>
</dbReference>
<dbReference type="PANTHER" id="PTHR43798:SF33">
    <property type="entry name" value="HYDROLASE, PUTATIVE (AFU_ORTHOLOGUE AFUA_2G14860)-RELATED"/>
    <property type="match status" value="1"/>
</dbReference>
<organism evidence="1 2">
    <name type="scientific">Terrimesophilobacter mesophilus</name>
    <dbReference type="NCBI Taxonomy" id="433647"/>
    <lineage>
        <taxon>Bacteria</taxon>
        <taxon>Bacillati</taxon>
        <taxon>Actinomycetota</taxon>
        <taxon>Actinomycetes</taxon>
        <taxon>Micrococcales</taxon>
        <taxon>Microbacteriaceae</taxon>
        <taxon>Terrimesophilobacter</taxon>
    </lineage>
</organism>
<name>A0A4R8VFP0_9MICO</name>
<sequence length="311" mass="33439">MTDGFESTYRRTAVPVRGGELTVGHWGPEDGPVVLAVHGVTASHLAWPLVAAGLPGARVIAPDLRGRGRSNELPGPWGMPQHADDLADVLDALGVDSAVVVGHSMGAFASLVFANRHPDKVSSLVLIDGGLPLPTPAGLSDDEVMRATLGPAADRLSMTFASREAYREFWRHHPAFAEDWNPLIEDYLDYDLVGEEPNLRPSSSYEAVAADSIELRGGESLLRALRELSHPTTFISAPRGLMNEIPPLYPEAAIAEWREKLPGLATVAAENVNHYTIVMAEDGARLVAANIRAALDAVHNSSARDEEVKRT</sequence>
<dbReference type="PRINTS" id="PR00111">
    <property type="entry name" value="ABHYDROLASE"/>
</dbReference>
<dbReference type="InterPro" id="IPR029058">
    <property type="entry name" value="AB_hydrolase_fold"/>
</dbReference>
<dbReference type="PRINTS" id="PR00412">
    <property type="entry name" value="EPOXHYDRLASE"/>
</dbReference>
<evidence type="ECO:0000313" key="2">
    <source>
        <dbReference type="Proteomes" id="UP000298488"/>
    </source>
</evidence>
<reference evidence="1 2" key="1">
    <citation type="submission" date="2019-03" db="EMBL/GenBank/DDBJ databases">
        <title>Genomics of glacier-inhabiting Cryobacterium strains.</title>
        <authorList>
            <person name="Liu Q."/>
            <person name="Xin Y.-H."/>
        </authorList>
    </citation>
    <scope>NUCLEOTIDE SEQUENCE [LARGE SCALE GENOMIC DNA]</scope>
    <source>
        <strain evidence="1 2">CGMCC 1.10440</strain>
    </source>
</reference>
<dbReference type="Proteomes" id="UP000298488">
    <property type="component" value="Unassembled WGS sequence"/>
</dbReference>
<dbReference type="InterPro" id="IPR000073">
    <property type="entry name" value="AB_hydrolase_1"/>
</dbReference>
<evidence type="ECO:0000313" key="1">
    <source>
        <dbReference type="EMBL" id="TFB81376.1"/>
    </source>
</evidence>
<dbReference type="AlphaFoldDB" id="A0A4R8VFP0"/>
<dbReference type="GO" id="GO:0047372">
    <property type="term" value="F:monoacylglycerol lipase activity"/>
    <property type="evidence" value="ECO:0007669"/>
    <property type="project" value="TreeGrafter"/>
</dbReference>
<dbReference type="GO" id="GO:0046464">
    <property type="term" value="P:acylglycerol catabolic process"/>
    <property type="evidence" value="ECO:0007669"/>
    <property type="project" value="TreeGrafter"/>
</dbReference>